<dbReference type="AlphaFoldDB" id="A0A6J8BK24"/>
<dbReference type="Pfam" id="PF00704">
    <property type="entry name" value="Glyco_hydro_18"/>
    <property type="match status" value="1"/>
</dbReference>
<organism evidence="7 8">
    <name type="scientific">Mytilus coruscus</name>
    <name type="common">Sea mussel</name>
    <dbReference type="NCBI Taxonomy" id="42192"/>
    <lineage>
        <taxon>Eukaryota</taxon>
        <taxon>Metazoa</taxon>
        <taxon>Spiralia</taxon>
        <taxon>Lophotrochozoa</taxon>
        <taxon>Mollusca</taxon>
        <taxon>Bivalvia</taxon>
        <taxon>Autobranchia</taxon>
        <taxon>Pteriomorphia</taxon>
        <taxon>Mytilida</taxon>
        <taxon>Mytiloidea</taxon>
        <taxon>Mytilidae</taxon>
        <taxon>Mytilinae</taxon>
        <taxon>Mytilus</taxon>
    </lineage>
</organism>
<dbReference type="PROSITE" id="PS51910">
    <property type="entry name" value="GH18_2"/>
    <property type="match status" value="1"/>
</dbReference>
<protein>
    <submittedName>
        <fullName evidence="7">E3.2.1.14</fullName>
        <ecNumber evidence="7">3.2.1.14</ecNumber>
    </submittedName>
</protein>
<dbReference type="PANTHER" id="PTHR11177:SF317">
    <property type="entry name" value="CHITINASE 12-RELATED"/>
    <property type="match status" value="1"/>
</dbReference>
<dbReference type="PROSITE" id="PS01095">
    <property type="entry name" value="GH18_1"/>
    <property type="match status" value="1"/>
</dbReference>
<dbReference type="EMBL" id="CACVKT020003520">
    <property type="protein sequence ID" value="CAC5384328.1"/>
    <property type="molecule type" value="Genomic_DNA"/>
</dbReference>
<evidence type="ECO:0000259" key="6">
    <source>
        <dbReference type="PROSITE" id="PS51910"/>
    </source>
</evidence>
<keyword evidence="5" id="KW-0472">Membrane</keyword>
<dbReference type="EC" id="3.2.1.14" evidence="7"/>
<evidence type="ECO:0000256" key="4">
    <source>
        <dbReference type="RuleBase" id="RU004453"/>
    </source>
</evidence>
<evidence type="ECO:0000313" key="7">
    <source>
        <dbReference type="EMBL" id="CAC5384328.1"/>
    </source>
</evidence>
<dbReference type="GO" id="GO:0008061">
    <property type="term" value="F:chitin binding"/>
    <property type="evidence" value="ECO:0007669"/>
    <property type="project" value="InterPro"/>
</dbReference>
<keyword evidence="1 3" id="KW-0378">Hydrolase</keyword>
<evidence type="ECO:0000256" key="2">
    <source>
        <dbReference type="ARBA" id="ARBA00023295"/>
    </source>
</evidence>
<keyword evidence="2 3" id="KW-0326">Glycosidase</keyword>
<keyword evidence="5" id="KW-0812">Transmembrane</keyword>
<feature type="domain" description="GH18" evidence="6">
    <location>
        <begin position="16"/>
        <end position="328"/>
    </location>
</feature>
<dbReference type="InterPro" id="IPR001579">
    <property type="entry name" value="Glyco_hydro_18_chit_AS"/>
</dbReference>
<dbReference type="OrthoDB" id="6130020at2759"/>
<evidence type="ECO:0000256" key="5">
    <source>
        <dbReference type="SAM" id="Phobius"/>
    </source>
</evidence>
<dbReference type="SUPFAM" id="SSF51445">
    <property type="entry name" value="(Trans)glycosidases"/>
    <property type="match status" value="1"/>
</dbReference>
<dbReference type="SMART" id="SM00636">
    <property type="entry name" value="Glyco_18"/>
    <property type="match status" value="1"/>
</dbReference>
<evidence type="ECO:0000256" key="1">
    <source>
        <dbReference type="ARBA" id="ARBA00022801"/>
    </source>
</evidence>
<dbReference type="InterPro" id="IPR001223">
    <property type="entry name" value="Glyco_hydro18_cat"/>
</dbReference>
<dbReference type="GO" id="GO:0005975">
    <property type="term" value="P:carbohydrate metabolic process"/>
    <property type="evidence" value="ECO:0007669"/>
    <property type="project" value="InterPro"/>
</dbReference>
<dbReference type="PANTHER" id="PTHR11177">
    <property type="entry name" value="CHITINASE"/>
    <property type="match status" value="1"/>
</dbReference>
<dbReference type="GO" id="GO:0005576">
    <property type="term" value="C:extracellular region"/>
    <property type="evidence" value="ECO:0007669"/>
    <property type="project" value="TreeGrafter"/>
</dbReference>
<reference evidence="7 8" key="1">
    <citation type="submission" date="2020-06" db="EMBL/GenBank/DDBJ databases">
        <authorList>
            <person name="Li R."/>
            <person name="Bekaert M."/>
        </authorList>
    </citation>
    <scope>NUCLEOTIDE SEQUENCE [LARGE SCALE GENOMIC DNA]</scope>
    <source>
        <strain evidence="8">wild</strain>
    </source>
</reference>
<name>A0A6J8BK24_MYTCO</name>
<comment type="similarity">
    <text evidence="4">Belongs to the glycosyl hydrolase 18 family.</text>
</comment>
<dbReference type="Gene3D" id="3.20.20.80">
    <property type="entry name" value="Glycosidases"/>
    <property type="match status" value="1"/>
</dbReference>
<dbReference type="InterPro" id="IPR011583">
    <property type="entry name" value="Chitinase_II/V-like_cat"/>
</dbReference>
<keyword evidence="5" id="KW-1133">Transmembrane helix</keyword>
<feature type="transmembrane region" description="Helical" evidence="5">
    <location>
        <begin position="302"/>
        <end position="323"/>
    </location>
</feature>
<gene>
    <name evidence="7" type="ORF">MCOR_19986</name>
</gene>
<dbReference type="Proteomes" id="UP000507470">
    <property type="component" value="Unassembled WGS sequence"/>
</dbReference>
<keyword evidence="8" id="KW-1185">Reference proteome</keyword>
<proteinExistence type="inferred from homology"/>
<sequence>MGYAMKKAPNSILGNYKRVCYFTNWAQYRPGTGKYMASDVDPHLCTHVIYAFAKVVGNNIQPYEWNDINEWAKGQFEMIRDVRIKNPALKILLAIGGWNHGSAPFTKMVTTHSNIDEFATNSMTFPRANGFDGLDLDWEYPANRGSPPEDKQRFTQLVKTLRTKYRNEVLTSGRSRLLLTAAVAAGKTTIESAYEIDKIAQHLDFINLMSYDLFSDYNSVTQHNSPLYESLAPNEAFNVICTNINNHGWTEGWLEDQQVPYAYKGDQWVGFDNPKSIEIKICSDITTCLQEGYKSNNGSVDVVLGILLAVSLATNIVLILFIFKLKGYEVMLWRVTIKKIKARQYNNLQESSNVLPNVGYVSEKVNHQSETDQSVSMESRF</sequence>
<accession>A0A6J8BK24</accession>
<dbReference type="InterPro" id="IPR050314">
    <property type="entry name" value="Glycosyl_Hydrlase_18"/>
</dbReference>
<dbReference type="InterPro" id="IPR017853">
    <property type="entry name" value="GH"/>
</dbReference>
<dbReference type="GO" id="GO:0006032">
    <property type="term" value="P:chitin catabolic process"/>
    <property type="evidence" value="ECO:0007669"/>
    <property type="project" value="TreeGrafter"/>
</dbReference>
<evidence type="ECO:0000313" key="8">
    <source>
        <dbReference type="Proteomes" id="UP000507470"/>
    </source>
</evidence>
<dbReference type="GO" id="GO:0008843">
    <property type="term" value="F:endochitinase activity"/>
    <property type="evidence" value="ECO:0007669"/>
    <property type="project" value="UniProtKB-EC"/>
</dbReference>
<evidence type="ECO:0000256" key="3">
    <source>
        <dbReference type="RuleBase" id="RU000489"/>
    </source>
</evidence>